<comment type="caution">
    <text evidence="6">The sequence shown here is derived from an EMBL/GenBank/DDBJ whole genome shotgun (WGS) entry which is preliminary data.</text>
</comment>
<evidence type="ECO:0000256" key="1">
    <source>
        <dbReference type="ARBA" id="ARBA00023015"/>
    </source>
</evidence>
<dbReference type="PROSITE" id="PS01124">
    <property type="entry name" value="HTH_ARAC_FAMILY_2"/>
    <property type="match status" value="1"/>
</dbReference>
<dbReference type="Pfam" id="PF02311">
    <property type="entry name" value="AraC_binding"/>
    <property type="match status" value="1"/>
</dbReference>
<dbReference type="SUPFAM" id="SSF46689">
    <property type="entry name" value="Homeodomain-like"/>
    <property type="match status" value="1"/>
</dbReference>
<dbReference type="InterPro" id="IPR009057">
    <property type="entry name" value="Homeodomain-like_sf"/>
</dbReference>
<dbReference type="InterPro" id="IPR037923">
    <property type="entry name" value="HTH-like"/>
</dbReference>
<dbReference type="OrthoDB" id="9814125at2"/>
<evidence type="ECO:0000259" key="5">
    <source>
        <dbReference type="PROSITE" id="PS01124"/>
    </source>
</evidence>
<evidence type="ECO:0000313" key="7">
    <source>
        <dbReference type="Proteomes" id="UP000244817"/>
    </source>
</evidence>
<dbReference type="Pfam" id="PF12833">
    <property type="entry name" value="HTH_18"/>
    <property type="match status" value="1"/>
</dbReference>
<reference evidence="6 7" key="1">
    <citation type="submission" date="2018-04" db="EMBL/GenBank/DDBJ databases">
        <title>Pelagivirga bohaiensis gen. nov., sp. nov., a bacterium isolated from the Bohai Sea.</title>
        <authorList>
            <person name="Ji X."/>
        </authorList>
    </citation>
    <scope>NUCLEOTIDE SEQUENCE [LARGE SCALE GENOMIC DNA]</scope>
    <source>
        <strain evidence="6 7">BH-SD16</strain>
    </source>
</reference>
<evidence type="ECO:0000256" key="3">
    <source>
        <dbReference type="ARBA" id="ARBA00023159"/>
    </source>
</evidence>
<sequence length="281" mass="30628">MTLDSPHRLTLTPIAQTRTQSRWRFEAMRAHSAPRLIFIARGQGRITVAGLTAGYGANNLIYVPARVMHGLEVGPTVFGQMLTIPAAMASDWPDAPVHLRLRDVPVQKQLAGHLDALERELSSDLPGHDRAALYQLGLLSIFFDRQMQARPAEAVDRRADTAAARLVAAYTDLIERDFRSAQGVAAYAAQLGVTPTHLTRCCKATCGKSALRLLNDRVLHEARVMLRDSKTPVNRIAAGLGFGSAAYFTRAFQSRTGLTPSAFRSREGGAPGFEARSLTNP</sequence>
<dbReference type="PANTHER" id="PTHR43280">
    <property type="entry name" value="ARAC-FAMILY TRANSCRIPTIONAL REGULATOR"/>
    <property type="match status" value="1"/>
</dbReference>
<accession>A0A2T7FV82</accession>
<name>A0A2T7FV82_9RHOB</name>
<keyword evidence="4" id="KW-0804">Transcription</keyword>
<dbReference type="SMART" id="SM00342">
    <property type="entry name" value="HTH_ARAC"/>
    <property type="match status" value="1"/>
</dbReference>
<dbReference type="GO" id="GO:0043565">
    <property type="term" value="F:sequence-specific DNA binding"/>
    <property type="evidence" value="ECO:0007669"/>
    <property type="project" value="InterPro"/>
</dbReference>
<keyword evidence="2" id="KW-0238">DNA-binding</keyword>
<dbReference type="SUPFAM" id="SSF51215">
    <property type="entry name" value="Regulatory protein AraC"/>
    <property type="match status" value="1"/>
</dbReference>
<feature type="domain" description="HTH araC/xylS-type" evidence="5">
    <location>
        <begin position="168"/>
        <end position="266"/>
    </location>
</feature>
<proteinExistence type="predicted"/>
<keyword evidence="7" id="KW-1185">Reference proteome</keyword>
<dbReference type="AlphaFoldDB" id="A0A2T7FV82"/>
<dbReference type="InterPro" id="IPR020449">
    <property type="entry name" value="Tscrpt_reg_AraC-type_HTH"/>
</dbReference>
<evidence type="ECO:0000256" key="4">
    <source>
        <dbReference type="ARBA" id="ARBA00023163"/>
    </source>
</evidence>
<dbReference type="Proteomes" id="UP000244817">
    <property type="component" value="Unassembled WGS sequence"/>
</dbReference>
<evidence type="ECO:0000313" key="6">
    <source>
        <dbReference type="EMBL" id="PVA06077.1"/>
    </source>
</evidence>
<organism evidence="6 7">
    <name type="scientific">Thalassorhabdomicrobium marinisediminis</name>
    <dbReference type="NCBI Taxonomy" id="2170577"/>
    <lineage>
        <taxon>Bacteria</taxon>
        <taxon>Pseudomonadati</taxon>
        <taxon>Pseudomonadota</taxon>
        <taxon>Alphaproteobacteria</taxon>
        <taxon>Rhodobacterales</taxon>
        <taxon>Paracoccaceae</taxon>
        <taxon>Thalassorhabdomicrobium</taxon>
    </lineage>
</organism>
<dbReference type="Gene3D" id="1.10.10.60">
    <property type="entry name" value="Homeodomain-like"/>
    <property type="match status" value="1"/>
</dbReference>
<dbReference type="GO" id="GO:0003700">
    <property type="term" value="F:DNA-binding transcription factor activity"/>
    <property type="evidence" value="ECO:0007669"/>
    <property type="project" value="InterPro"/>
</dbReference>
<protein>
    <submittedName>
        <fullName evidence="6">AraC family transcriptional regulator</fullName>
    </submittedName>
</protein>
<keyword evidence="1" id="KW-0805">Transcription regulation</keyword>
<dbReference type="PANTHER" id="PTHR43280:SF32">
    <property type="entry name" value="TRANSCRIPTIONAL REGULATORY PROTEIN"/>
    <property type="match status" value="1"/>
</dbReference>
<dbReference type="InterPro" id="IPR003313">
    <property type="entry name" value="AraC-bd"/>
</dbReference>
<dbReference type="EMBL" id="QCYG01000007">
    <property type="protein sequence ID" value="PVA06077.1"/>
    <property type="molecule type" value="Genomic_DNA"/>
</dbReference>
<dbReference type="RefSeq" id="WP_108641445.1">
    <property type="nucleotide sequence ID" value="NZ_QCYG01000007.1"/>
</dbReference>
<dbReference type="PRINTS" id="PR00032">
    <property type="entry name" value="HTHARAC"/>
</dbReference>
<gene>
    <name evidence="6" type="ORF">DC363_12235</name>
</gene>
<keyword evidence="3" id="KW-0010">Activator</keyword>
<dbReference type="InterPro" id="IPR018060">
    <property type="entry name" value="HTH_AraC"/>
</dbReference>
<evidence type="ECO:0000256" key="2">
    <source>
        <dbReference type="ARBA" id="ARBA00023125"/>
    </source>
</evidence>